<protein>
    <recommendedName>
        <fullName evidence="3">UDP-glucose 6-dehydrogenase</fullName>
        <ecNumber evidence="3">1.1.1.22</ecNumber>
    </recommendedName>
</protein>
<reference evidence="12" key="1">
    <citation type="journal article" date="2020" name="Phytopathology">
        <title>Genome Sequence Resources of Colletotrichum truncatum, C. plurivorum, C. musicola, and C. sojae: Four Species Pathogenic to Soybean (Glycine max).</title>
        <authorList>
            <person name="Rogerio F."/>
            <person name="Boufleur T.R."/>
            <person name="Ciampi-Guillardi M."/>
            <person name="Sukno S.A."/>
            <person name="Thon M.R."/>
            <person name="Massola Junior N.S."/>
            <person name="Baroncelli R."/>
        </authorList>
    </citation>
    <scope>NUCLEOTIDE SEQUENCE</scope>
    <source>
        <strain evidence="12">LFN00145</strain>
    </source>
</reference>
<evidence type="ECO:0000256" key="2">
    <source>
        <dbReference type="ARBA" id="ARBA00006601"/>
    </source>
</evidence>
<dbReference type="UniPathway" id="UPA00038">
    <property type="reaction ID" value="UER00491"/>
</dbReference>
<organism evidence="12 13">
    <name type="scientific">Colletotrichum plurivorum</name>
    <dbReference type="NCBI Taxonomy" id="2175906"/>
    <lineage>
        <taxon>Eukaryota</taxon>
        <taxon>Fungi</taxon>
        <taxon>Dikarya</taxon>
        <taxon>Ascomycota</taxon>
        <taxon>Pezizomycotina</taxon>
        <taxon>Sordariomycetes</taxon>
        <taxon>Hypocreomycetidae</taxon>
        <taxon>Glomerellales</taxon>
        <taxon>Glomerellaceae</taxon>
        <taxon>Colletotrichum</taxon>
        <taxon>Colletotrichum orchidearum species complex</taxon>
    </lineage>
</organism>
<dbReference type="FunFam" id="1.20.5.100:FF:000001">
    <property type="entry name" value="UDP-glucose 6-dehydrogenase"/>
    <property type="match status" value="1"/>
</dbReference>
<evidence type="ECO:0000256" key="10">
    <source>
        <dbReference type="SAM" id="MobiDB-lite"/>
    </source>
</evidence>
<sequence length="658" mass="71232">MAESYVTFASVDDSDESALQAPSTVPTTPDGSCSFSPVLKYSHELGHGDESFDEDRFAGLGREEGEDASCLDDTQGPVRNICCVGAGYVGGPTAAVIAFQNPHIRVTVVDRDERRIRRWNSRHPPIYEPGLRDIVRVARDGACECAFPSKPAKSRHSADALDSSPATSECESLCEEGLSSSVTVPAREPNLFFSTRVSECISEADVILIAVNTPTKTRGHGAGSATDMTAFEAVTAEVARHARPGAIIVEKSTVPCRTAHLVRETLAVHRPGVHFEILSNPEFLAAGTAVNDLLRPDRVLIGCDTTPSGRLAAEALACVYASWVPRARILTTNVWSSELAKLVANSMLAQRISSINSISAICERTGADVDEVAASIGSDPRIGDKFLKAGIGFGGSCFKKDVLSLVYLAESLDLDEVGEYWRQVVKMNEHQRERFARRVVRCLNGTLSGKKVVMLGYAFKKDTDDTREAPALEIIKSLLEEGPREVAVFDPCCNPYVIREEIKRLGGEGSVLKEDGGPVRVYGDVYEACEGAVGVLVATDFDEFRNGPERRSKGEDGLKLRGHLGRSGTEEDLLERFVEEPGCAGDCPDCRAEEARGSSRAGAGTEKKHGPNERVDWARVAEGMSLPRWVFDGRGVIDAEEMEKLGVRVESVGRRGRS</sequence>
<comment type="similarity">
    <text evidence="2">Belongs to the UDP-glucose/GDP-mannose dehydrogenase family.</text>
</comment>
<dbReference type="Gene3D" id="3.40.50.720">
    <property type="entry name" value="NAD(P)-binding Rossmann-like Domain"/>
    <property type="match status" value="2"/>
</dbReference>
<dbReference type="SUPFAM" id="SSF51735">
    <property type="entry name" value="NAD(P)-binding Rossmann-fold domains"/>
    <property type="match status" value="1"/>
</dbReference>
<keyword evidence="13" id="KW-1185">Reference proteome</keyword>
<dbReference type="PIRSF" id="PIRSF500134">
    <property type="entry name" value="UDPglc_DH_bac"/>
    <property type="match status" value="1"/>
</dbReference>
<feature type="active site" description="Nucleophile" evidence="7">
    <location>
        <position position="397"/>
    </location>
</feature>
<dbReference type="GO" id="GO:0000271">
    <property type="term" value="P:polysaccharide biosynthetic process"/>
    <property type="evidence" value="ECO:0007669"/>
    <property type="project" value="InterPro"/>
</dbReference>
<feature type="binding site" evidence="8">
    <location>
        <position position="341"/>
    </location>
    <ligand>
        <name>substrate</name>
    </ligand>
</feature>
<feature type="binding site" evidence="9">
    <location>
        <position position="467"/>
    </location>
    <ligand>
        <name>NAD(+)</name>
        <dbReference type="ChEBI" id="CHEBI:57540"/>
    </ligand>
</feature>
<dbReference type="EC" id="1.1.1.22" evidence="3"/>
<dbReference type="AlphaFoldDB" id="A0A8H6NDC3"/>
<dbReference type="GO" id="GO:0006024">
    <property type="term" value="P:glycosaminoglycan biosynthetic process"/>
    <property type="evidence" value="ECO:0007669"/>
    <property type="project" value="TreeGrafter"/>
</dbReference>
<evidence type="ECO:0000313" key="12">
    <source>
        <dbReference type="EMBL" id="KAF6828421.1"/>
    </source>
</evidence>
<dbReference type="InterPro" id="IPR036291">
    <property type="entry name" value="NAD(P)-bd_dom_sf"/>
</dbReference>
<feature type="domain" description="UDP-glucose/GDP-mannose dehydrogenase C-terminal" evidence="11">
    <location>
        <begin position="453"/>
        <end position="557"/>
    </location>
</feature>
<dbReference type="GO" id="GO:0006065">
    <property type="term" value="P:UDP-glucuronate biosynthetic process"/>
    <property type="evidence" value="ECO:0007669"/>
    <property type="project" value="UniProtKB-UniPathway"/>
</dbReference>
<dbReference type="GO" id="GO:0051287">
    <property type="term" value="F:NAD binding"/>
    <property type="evidence" value="ECO:0007669"/>
    <property type="project" value="InterPro"/>
</dbReference>
<dbReference type="InterPro" id="IPR017476">
    <property type="entry name" value="UDP-Glc/GDP-Man"/>
</dbReference>
<evidence type="ECO:0000256" key="3">
    <source>
        <dbReference type="ARBA" id="ARBA00012954"/>
    </source>
</evidence>
<dbReference type="InterPro" id="IPR014026">
    <property type="entry name" value="UDP-Glc/GDP-Man_DH_dimer"/>
</dbReference>
<comment type="pathway">
    <text evidence="1">Nucleotide-sugar biosynthesis; UDP-alpha-D-glucuronate biosynthesis; UDP-alpha-D-glucuronate from UDP-alpha-D-glucose: step 1/1.</text>
</comment>
<dbReference type="InterPro" id="IPR008927">
    <property type="entry name" value="6-PGluconate_DH-like_C_sf"/>
</dbReference>
<dbReference type="PIRSF" id="PIRSF000124">
    <property type="entry name" value="UDPglc_GDPman_dh"/>
    <property type="match status" value="1"/>
</dbReference>
<comment type="caution">
    <text evidence="12">The sequence shown here is derived from an EMBL/GenBank/DDBJ whole genome shotgun (WGS) entry which is preliminary data.</text>
</comment>
<dbReference type="Pfam" id="PF03721">
    <property type="entry name" value="UDPG_MGDP_dh_N"/>
    <property type="match status" value="2"/>
</dbReference>
<dbReference type="EMBL" id="WIGO01000122">
    <property type="protein sequence ID" value="KAF6828421.1"/>
    <property type="molecule type" value="Genomic_DNA"/>
</dbReference>
<dbReference type="SUPFAM" id="SSF48179">
    <property type="entry name" value="6-phosphogluconate dehydrogenase C-terminal domain-like"/>
    <property type="match status" value="1"/>
</dbReference>
<feature type="binding site" evidence="8">
    <location>
        <begin position="386"/>
        <end position="390"/>
    </location>
    <ligand>
        <name>substrate</name>
    </ligand>
</feature>
<proteinExistence type="inferred from homology"/>
<evidence type="ECO:0000256" key="4">
    <source>
        <dbReference type="ARBA" id="ARBA00023002"/>
    </source>
</evidence>
<evidence type="ECO:0000256" key="5">
    <source>
        <dbReference type="ARBA" id="ARBA00023027"/>
    </source>
</evidence>
<keyword evidence="4" id="KW-0560">Oxidoreductase</keyword>
<dbReference type="SUPFAM" id="SSF52413">
    <property type="entry name" value="UDP-glucose/GDP-mannose dehydrogenase C-terminal domain"/>
    <property type="match status" value="1"/>
</dbReference>
<evidence type="ECO:0000256" key="9">
    <source>
        <dbReference type="PIRSR" id="PIRSR500134-3"/>
    </source>
</evidence>
<dbReference type="GO" id="GO:0005634">
    <property type="term" value="C:nucleus"/>
    <property type="evidence" value="ECO:0007669"/>
    <property type="project" value="TreeGrafter"/>
</dbReference>
<dbReference type="InterPro" id="IPR028357">
    <property type="entry name" value="UDPglc_DH_bac"/>
</dbReference>
<evidence type="ECO:0000256" key="8">
    <source>
        <dbReference type="PIRSR" id="PIRSR500134-2"/>
    </source>
</evidence>
<evidence type="ECO:0000256" key="1">
    <source>
        <dbReference type="ARBA" id="ARBA00004701"/>
    </source>
</evidence>
<dbReference type="GO" id="GO:0003979">
    <property type="term" value="F:UDP-glucose 6-dehydrogenase activity"/>
    <property type="evidence" value="ECO:0007669"/>
    <property type="project" value="UniProtKB-EC"/>
</dbReference>
<dbReference type="Pfam" id="PF00984">
    <property type="entry name" value="UDPG_MGDP_dh"/>
    <property type="match status" value="1"/>
</dbReference>
<dbReference type="PANTHER" id="PTHR11374:SF3">
    <property type="entry name" value="UDP-GLUCOSE 6-DEHYDROGENASE"/>
    <property type="match status" value="1"/>
</dbReference>
<dbReference type="SMART" id="SM00984">
    <property type="entry name" value="UDPG_MGDP_dh_C"/>
    <property type="match status" value="1"/>
</dbReference>
<feature type="binding site" evidence="9">
    <location>
        <position position="213"/>
    </location>
    <ligand>
        <name>NAD(+)</name>
        <dbReference type="ChEBI" id="CHEBI:57540"/>
    </ligand>
</feature>
<keyword evidence="5 9" id="KW-0520">NAD</keyword>
<dbReference type="Pfam" id="PF03720">
    <property type="entry name" value="UDPG_MGDP_dh_C"/>
    <property type="match status" value="1"/>
</dbReference>
<feature type="binding site" evidence="9">
    <location>
        <position position="400"/>
    </location>
    <ligand>
        <name>NAD(+)</name>
        <dbReference type="ChEBI" id="CHEBI:57540"/>
    </ligand>
</feature>
<gene>
    <name evidence="12" type="ORF">CPLU01_08504</name>
</gene>
<dbReference type="PANTHER" id="PTHR11374">
    <property type="entry name" value="UDP-GLUCOSE DEHYDROGENASE/UDP-MANNAC DEHYDROGENASE"/>
    <property type="match status" value="1"/>
</dbReference>
<dbReference type="InterPro" id="IPR036220">
    <property type="entry name" value="UDP-Glc/GDP-Man_DH_C_sf"/>
</dbReference>
<feature type="compositionally biased region" description="Polar residues" evidence="10">
    <location>
        <begin position="20"/>
        <end position="31"/>
    </location>
</feature>
<dbReference type="Gene3D" id="1.20.5.100">
    <property type="entry name" value="Cytochrome c1, transmembrane anchor, C-terminal"/>
    <property type="match status" value="1"/>
</dbReference>
<dbReference type="Proteomes" id="UP000654918">
    <property type="component" value="Unassembled WGS sequence"/>
</dbReference>
<feature type="binding site" evidence="8">
    <location>
        <position position="394"/>
    </location>
    <ligand>
        <name>substrate</name>
    </ligand>
</feature>
<comment type="catalytic activity">
    <reaction evidence="6">
        <text>UDP-alpha-D-glucose + 2 NAD(+) + H2O = UDP-alpha-D-glucuronate + 2 NADH + 3 H(+)</text>
        <dbReference type="Rhea" id="RHEA:23596"/>
        <dbReference type="ChEBI" id="CHEBI:15377"/>
        <dbReference type="ChEBI" id="CHEBI:15378"/>
        <dbReference type="ChEBI" id="CHEBI:57540"/>
        <dbReference type="ChEBI" id="CHEBI:57945"/>
        <dbReference type="ChEBI" id="CHEBI:58052"/>
        <dbReference type="ChEBI" id="CHEBI:58885"/>
        <dbReference type="EC" id="1.1.1.22"/>
    </reaction>
</comment>
<feature type="binding site" evidence="9">
    <location>
        <position position="253"/>
    </location>
    <ligand>
        <name>NAD(+)</name>
        <dbReference type="ChEBI" id="CHEBI:57540"/>
    </ligand>
</feature>
<feature type="region of interest" description="Disordered" evidence="10">
    <location>
        <begin position="1"/>
        <end position="31"/>
    </location>
</feature>
<dbReference type="InterPro" id="IPR028356">
    <property type="entry name" value="UDPglc_DH_euk"/>
</dbReference>
<evidence type="ECO:0000313" key="13">
    <source>
        <dbReference type="Proteomes" id="UP000654918"/>
    </source>
</evidence>
<dbReference type="InterPro" id="IPR001732">
    <property type="entry name" value="UDP-Glc/GDP-Man_DH_N"/>
</dbReference>
<accession>A0A8H6NDC3</accession>
<name>A0A8H6NDC3_9PEZI</name>
<evidence type="ECO:0000256" key="6">
    <source>
        <dbReference type="ARBA" id="ARBA00047473"/>
    </source>
</evidence>
<evidence type="ECO:0000259" key="11">
    <source>
        <dbReference type="SMART" id="SM00984"/>
    </source>
</evidence>
<evidence type="ECO:0000256" key="7">
    <source>
        <dbReference type="PIRSR" id="PIRSR500134-1"/>
    </source>
</evidence>
<dbReference type="NCBIfam" id="TIGR03026">
    <property type="entry name" value="NDP-sugDHase"/>
    <property type="match status" value="1"/>
</dbReference>
<dbReference type="InterPro" id="IPR014027">
    <property type="entry name" value="UDP-Glc/GDP-Man_DH_C"/>
</dbReference>
<feature type="binding site" evidence="8">
    <location>
        <position position="460"/>
    </location>
    <ligand>
        <name>substrate</name>
    </ligand>
</feature>